<sequence>MDGLASAENPRSFSAEHNRKGVPVHPSRRPAARGGASRVGRRASACACDLRPNVLHSRQFLTGRGFSMTDGPTNPATASLIDRVKNLLISPKSEWARIAAEPATIGGLFTGYALILALIPLIAGIVGMLVFMPAFMRLSLSFIIASAVIGYVISMIVVYVMGMIISALAPTFGGTKDNVQGTKVAVYATTPVWVLGILSIFPPLSPIVYLGYLWVIFQIYLGLGPVMKAPEDKTIVYTLVIVVIYIVLMAVLTAVLAGIVLSMIGLTALTAASSLATPPY</sequence>
<feature type="domain" description="Yip1" evidence="7">
    <location>
        <begin position="86"/>
        <end position="251"/>
    </location>
</feature>
<feature type="transmembrane region" description="Helical" evidence="6">
    <location>
        <begin position="142"/>
        <end position="172"/>
    </location>
</feature>
<keyword evidence="3 6" id="KW-1133">Transmembrane helix</keyword>
<name>A0A5C6TTY4_9SPHN</name>
<proteinExistence type="predicted"/>
<comment type="subcellular location">
    <subcellularLocation>
        <location evidence="1">Membrane</location>
        <topology evidence="1">Multi-pass membrane protein</topology>
    </subcellularLocation>
</comment>
<evidence type="ECO:0000313" key="8">
    <source>
        <dbReference type="EMBL" id="TXC63600.1"/>
    </source>
</evidence>
<evidence type="ECO:0000259" key="7">
    <source>
        <dbReference type="Pfam" id="PF04893"/>
    </source>
</evidence>
<gene>
    <name evidence="8" type="ORF">FRZ32_07965</name>
</gene>
<evidence type="ECO:0000313" key="9">
    <source>
        <dbReference type="Proteomes" id="UP000321249"/>
    </source>
</evidence>
<evidence type="ECO:0000256" key="6">
    <source>
        <dbReference type="SAM" id="Phobius"/>
    </source>
</evidence>
<feature type="transmembrane region" description="Helical" evidence="6">
    <location>
        <begin position="184"/>
        <end position="201"/>
    </location>
</feature>
<keyword evidence="4 6" id="KW-0472">Membrane</keyword>
<accession>A0A5C6TTY4</accession>
<dbReference type="AlphaFoldDB" id="A0A5C6TTY4"/>
<dbReference type="GO" id="GO:0016020">
    <property type="term" value="C:membrane"/>
    <property type="evidence" value="ECO:0007669"/>
    <property type="project" value="UniProtKB-SubCell"/>
</dbReference>
<feature type="region of interest" description="Disordered" evidence="5">
    <location>
        <begin position="1"/>
        <end position="38"/>
    </location>
</feature>
<dbReference type="InterPro" id="IPR006977">
    <property type="entry name" value="Yip1_dom"/>
</dbReference>
<comment type="caution">
    <text evidence="8">The sequence shown here is derived from an EMBL/GenBank/DDBJ whole genome shotgun (WGS) entry which is preliminary data.</text>
</comment>
<keyword evidence="9" id="KW-1185">Reference proteome</keyword>
<feature type="transmembrane region" description="Helical" evidence="6">
    <location>
        <begin position="207"/>
        <end position="223"/>
    </location>
</feature>
<evidence type="ECO:0000256" key="2">
    <source>
        <dbReference type="ARBA" id="ARBA00022692"/>
    </source>
</evidence>
<protein>
    <submittedName>
        <fullName evidence="8">YIP1 family protein</fullName>
    </submittedName>
</protein>
<keyword evidence="2 6" id="KW-0812">Transmembrane</keyword>
<evidence type="ECO:0000256" key="1">
    <source>
        <dbReference type="ARBA" id="ARBA00004141"/>
    </source>
</evidence>
<evidence type="ECO:0000256" key="4">
    <source>
        <dbReference type="ARBA" id="ARBA00023136"/>
    </source>
</evidence>
<feature type="transmembrane region" description="Helical" evidence="6">
    <location>
        <begin position="235"/>
        <end position="264"/>
    </location>
</feature>
<dbReference type="EMBL" id="VOQQ01000001">
    <property type="protein sequence ID" value="TXC63600.1"/>
    <property type="molecule type" value="Genomic_DNA"/>
</dbReference>
<dbReference type="Pfam" id="PF04893">
    <property type="entry name" value="Yip1"/>
    <property type="match status" value="1"/>
</dbReference>
<feature type="transmembrane region" description="Helical" evidence="6">
    <location>
        <begin position="112"/>
        <end position="136"/>
    </location>
</feature>
<reference evidence="8 9" key="1">
    <citation type="journal article" date="2015" name="J. Microbiol.">
        <title>Sphingosinicella ginsenosidimutans sp. nov., with ginsenoside converting activity.</title>
        <authorList>
            <person name="Kim J.K."/>
            <person name="Kang M.S."/>
            <person name="Park S.C."/>
            <person name="Kim K.M."/>
            <person name="Choi K."/>
            <person name="Yoon M.H."/>
            <person name="Im W.T."/>
        </authorList>
    </citation>
    <scope>NUCLEOTIDE SEQUENCE [LARGE SCALE GENOMIC DNA]</scope>
    <source>
        <strain evidence="8 9">BS-11</strain>
    </source>
</reference>
<dbReference type="Proteomes" id="UP000321249">
    <property type="component" value="Unassembled WGS sequence"/>
</dbReference>
<feature type="compositionally biased region" description="Basic residues" evidence="5">
    <location>
        <begin position="20"/>
        <end position="31"/>
    </location>
</feature>
<evidence type="ECO:0000256" key="5">
    <source>
        <dbReference type="SAM" id="MobiDB-lite"/>
    </source>
</evidence>
<organism evidence="8 9">
    <name type="scientific">Allosphingosinicella ginsenosidimutans</name>
    <dbReference type="NCBI Taxonomy" id="1176539"/>
    <lineage>
        <taxon>Bacteria</taxon>
        <taxon>Pseudomonadati</taxon>
        <taxon>Pseudomonadota</taxon>
        <taxon>Alphaproteobacteria</taxon>
        <taxon>Sphingomonadales</taxon>
        <taxon>Sphingomonadaceae</taxon>
        <taxon>Allosphingosinicella</taxon>
    </lineage>
</organism>
<evidence type="ECO:0000256" key="3">
    <source>
        <dbReference type="ARBA" id="ARBA00022989"/>
    </source>
</evidence>